<comment type="caution">
    <text evidence="2">The sequence shown here is derived from an EMBL/GenBank/DDBJ whole genome shotgun (WGS) entry which is preliminary data.</text>
</comment>
<accession>A0A2M9Q965</accession>
<proteinExistence type="predicted"/>
<evidence type="ECO:0000313" key="2">
    <source>
        <dbReference type="EMBL" id="PJO44618.1"/>
    </source>
</evidence>
<gene>
    <name evidence="2" type="ORF">CWD94_05650</name>
</gene>
<name>A0A2M9Q965_9BACI</name>
<reference evidence="2 3" key="1">
    <citation type="submission" date="2017-11" db="EMBL/GenBank/DDBJ databases">
        <title>Bacterial isolate from king chilli rhizosphere.</title>
        <authorList>
            <person name="Takhelmayum P."/>
            <person name="Sarangthem I."/>
        </authorList>
    </citation>
    <scope>NUCLEOTIDE SEQUENCE [LARGE SCALE GENOMIC DNA]</scope>
    <source>
        <strain evidence="3">t26</strain>
    </source>
</reference>
<keyword evidence="1" id="KW-0812">Transmembrane</keyword>
<dbReference type="AlphaFoldDB" id="A0A2M9Q965"/>
<dbReference type="RefSeq" id="WP_100542452.1">
    <property type="nucleotide sequence ID" value="NZ_CP158849.1"/>
</dbReference>
<keyword evidence="1" id="KW-0472">Membrane</keyword>
<organism evidence="2 3">
    <name type="scientific">Lysinibacillus xylanilyticus</name>
    <dbReference type="NCBI Taxonomy" id="582475"/>
    <lineage>
        <taxon>Bacteria</taxon>
        <taxon>Bacillati</taxon>
        <taxon>Bacillota</taxon>
        <taxon>Bacilli</taxon>
        <taxon>Bacillales</taxon>
        <taxon>Bacillaceae</taxon>
        <taxon>Lysinibacillus</taxon>
    </lineage>
</organism>
<dbReference type="EMBL" id="PHQY01000327">
    <property type="protein sequence ID" value="PJO44618.1"/>
    <property type="molecule type" value="Genomic_DNA"/>
</dbReference>
<evidence type="ECO:0000256" key="1">
    <source>
        <dbReference type="SAM" id="Phobius"/>
    </source>
</evidence>
<dbReference type="STRING" id="582475.ACZ11_08050"/>
<evidence type="ECO:0000313" key="3">
    <source>
        <dbReference type="Proteomes" id="UP000232101"/>
    </source>
</evidence>
<keyword evidence="1" id="KW-1133">Transmembrane helix</keyword>
<feature type="transmembrane region" description="Helical" evidence="1">
    <location>
        <begin position="31"/>
        <end position="50"/>
    </location>
</feature>
<sequence>MIMTIFILIISVVIAFVFIPKLKENKETKTIVIFSIFLLIGAALNIAVSLKVKIPSPLDLITFIFSPIKDLIVSLTK</sequence>
<protein>
    <submittedName>
        <fullName evidence="2">Uncharacterized protein</fullName>
    </submittedName>
</protein>
<dbReference type="Proteomes" id="UP000232101">
    <property type="component" value="Unassembled WGS sequence"/>
</dbReference>